<evidence type="ECO:0000313" key="3">
    <source>
        <dbReference type="Proteomes" id="UP000286908"/>
    </source>
</evidence>
<protein>
    <recommendedName>
        <fullName evidence="4">Lipoprotein</fullName>
    </recommendedName>
</protein>
<dbReference type="PROSITE" id="PS51257">
    <property type="entry name" value="PROKAR_LIPOPROTEIN"/>
    <property type="match status" value="1"/>
</dbReference>
<evidence type="ECO:0000256" key="1">
    <source>
        <dbReference type="SAM" id="SignalP"/>
    </source>
</evidence>
<evidence type="ECO:0000313" key="2">
    <source>
        <dbReference type="EMBL" id="RUT66339.1"/>
    </source>
</evidence>
<name>A0A433ZW71_MORMO</name>
<gene>
    <name evidence="2" type="ORF">CKG00_07985</name>
</gene>
<feature type="chain" id="PRO_5019397355" description="Lipoprotein" evidence="1">
    <location>
        <begin position="28"/>
        <end position="157"/>
    </location>
</feature>
<feature type="signal peptide" evidence="1">
    <location>
        <begin position="1"/>
        <end position="27"/>
    </location>
</feature>
<keyword evidence="1" id="KW-0732">Signal</keyword>
<proteinExistence type="predicted"/>
<dbReference type="AlphaFoldDB" id="A0A433ZW71"/>
<evidence type="ECO:0008006" key="4">
    <source>
        <dbReference type="Google" id="ProtNLM"/>
    </source>
</evidence>
<reference evidence="2 3" key="1">
    <citation type="submission" date="2017-08" db="EMBL/GenBank/DDBJ databases">
        <title>Draft genome sequence of pheromone producing symbiont Morganella morganii, of the female New Zealand grass grub Costelytra giveni.</title>
        <authorList>
            <person name="Laugraud A."/>
            <person name="Young S.D."/>
            <person name="Hurst M.H."/>
        </authorList>
    </citation>
    <scope>NUCLEOTIDE SEQUENCE [LARGE SCALE GENOMIC DNA]</scope>
    <source>
        <strain evidence="2 3">MMsCG</strain>
    </source>
</reference>
<accession>A0A433ZW71</accession>
<comment type="caution">
    <text evidence="2">The sequence shown here is derived from an EMBL/GenBank/DDBJ whole genome shotgun (WGS) entry which is preliminary data.</text>
</comment>
<sequence length="157" mass="17174">MKKWGRMKKTLYIALLSSVATWLTGCASEASLNKQTSSGKPEGVYKNTTPEKVRNALIFYCNEKGLMVLQADTGSVICGKQQSGGAAILSQFAIGNSYSTAPMSKVRFTVSPINDDVKVWADMWVETQMATGQVQQMSVTDNASKNVIQQRLDELKP</sequence>
<organism evidence="2 3">
    <name type="scientific">Morganella morganii</name>
    <name type="common">Proteus morganii</name>
    <dbReference type="NCBI Taxonomy" id="582"/>
    <lineage>
        <taxon>Bacteria</taxon>
        <taxon>Pseudomonadati</taxon>
        <taxon>Pseudomonadota</taxon>
        <taxon>Gammaproteobacteria</taxon>
        <taxon>Enterobacterales</taxon>
        <taxon>Morganellaceae</taxon>
        <taxon>Morganella</taxon>
    </lineage>
</organism>
<dbReference type="EMBL" id="NRQY01000001">
    <property type="protein sequence ID" value="RUT66339.1"/>
    <property type="molecule type" value="Genomic_DNA"/>
</dbReference>
<dbReference type="Proteomes" id="UP000286908">
    <property type="component" value="Unassembled WGS sequence"/>
</dbReference>